<evidence type="ECO:0000313" key="15">
    <source>
        <dbReference type="Proteomes" id="UP000287410"/>
    </source>
</evidence>
<dbReference type="Gene3D" id="1.10.287.130">
    <property type="match status" value="1"/>
</dbReference>
<dbReference type="Pfam" id="PF00512">
    <property type="entry name" value="HisKA"/>
    <property type="match status" value="1"/>
</dbReference>
<keyword evidence="8 14" id="KW-0418">Kinase</keyword>
<keyword evidence="7" id="KW-0547">Nucleotide-binding</keyword>
<keyword evidence="5" id="KW-0808">Transferase</keyword>
<evidence type="ECO:0000256" key="1">
    <source>
        <dbReference type="ARBA" id="ARBA00000085"/>
    </source>
</evidence>
<evidence type="ECO:0000256" key="6">
    <source>
        <dbReference type="ARBA" id="ARBA00022692"/>
    </source>
</evidence>
<dbReference type="PROSITE" id="PS50109">
    <property type="entry name" value="HIS_KIN"/>
    <property type="match status" value="1"/>
</dbReference>
<feature type="domain" description="Histidine kinase" evidence="13">
    <location>
        <begin position="235"/>
        <end position="441"/>
    </location>
</feature>
<evidence type="ECO:0000256" key="3">
    <source>
        <dbReference type="ARBA" id="ARBA00012438"/>
    </source>
</evidence>
<evidence type="ECO:0000256" key="9">
    <source>
        <dbReference type="ARBA" id="ARBA00022840"/>
    </source>
</evidence>
<dbReference type="Pfam" id="PF02518">
    <property type="entry name" value="HATPase_c"/>
    <property type="match status" value="1"/>
</dbReference>
<feature type="transmembrane region" description="Helical" evidence="12">
    <location>
        <begin position="147"/>
        <end position="175"/>
    </location>
</feature>
<dbReference type="InterPro" id="IPR003661">
    <property type="entry name" value="HisK_dim/P_dom"/>
</dbReference>
<dbReference type="InterPro" id="IPR013727">
    <property type="entry name" value="2CSK_N"/>
</dbReference>
<dbReference type="InterPro" id="IPR036890">
    <property type="entry name" value="HATPase_C_sf"/>
</dbReference>
<accession>A0ABY0BX91</accession>
<dbReference type="Proteomes" id="UP000287410">
    <property type="component" value="Unassembled WGS sequence"/>
</dbReference>
<dbReference type="GO" id="GO:0016301">
    <property type="term" value="F:kinase activity"/>
    <property type="evidence" value="ECO:0007669"/>
    <property type="project" value="UniProtKB-KW"/>
</dbReference>
<keyword evidence="15" id="KW-1185">Reference proteome</keyword>
<dbReference type="Pfam" id="PF08521">
    <property type="entry name" value="2CSK_N"/>
    <property type="match status" value="1"/>
</dbReference>
<comment type="catalytic activity">
    <reaction evidence="1">
        <text>ATP + protein L-histidine = ADP + protein N-phospho-L-histidine.</text>
        <dbReference type="EC" id="2.7.13.3"/>
    </reaction>
</comment>
<comment type="caution">
    <text evidence="14">The sequence shown here is derived from an EMBL/GenBank/DDBJ whole genome shotgun (WGS) entry which is preliminary data.</text>
</comment>
<evidence type="ECO:0000256" key="11">
    <source>
        <dbReference type="ARBA" id="ARBA00023012"/>
    </source>
</evidence>
<dbReference type="SUPFAM" id="SSF55874">
    <property type="entry name" value="ATPase domain of HSP90 chaperone/DNA topoisomerase II/histidine kinase"/>
    <property type="match status" value="1"/>
</dbReference>
<protein>
    <recommendedName>
        <fullName evidence="3">histidine kinase</fullName>
        <ecNumber evidence="3">2.7.13.3</ecNumber>
    </recommendedName>
</protein>
<proteinExistence type="predicted"/>
<organism evidence="14 15">
    <name type="scientific">Aliidiomarina sedimenti</name>
    <dbReference type="NCBI Taxonomy" id="1933879"/>
    <lineage>
        <taxon>Bacteria</taxon>
        <taxon>Pseudomonadati</taxon>
        <taxon>Pseudomonadota</taxon>
        <taxon>Gammaproteobacteria</taxon>
        <taxon>Alteromonadales</taxon>
        <taxon>Idiomarinaceae</taxon>
        <taxon>Aliidiomarina</taxon>
    </lineage>
</organism>
<evidence type="ECO:0000256" key="8">
    <source>
        <dbReference type="ARBA" id="ARBA00022777"/>
    </source>
</evidence>
<dbReference type="InterPro" id="IPR036097">
    <property type="entry name" value="HisK_dim/P_sf"/>
</dbReference>
<keyword evidence="9" id="KW-0067">ATP-binding</keyword>
<evidence type="ECO:0000259" key="13">
    <source>
        <dbReference type="PROSITE" id="PS50109"/>
    </source>
</evidence>
<evidence type="ECO:0000256" key="10">
    <source>
        <dbReference type="ARBA" id="ARBA00022989"/>
    </source>
</evidence>
<name>A0ABY0BX91_9GAMM</name>
<reference evidence="14 15" key="1">
    <citation type="journal article" date="2018" name="Front. Microbiol.">
        <title>Genome-Based Analysis Reveals the Taxonomy and Diversity of the Family Idiomarinaceae.</title>
        <authorList>
            <person name="Liu Y."/>
            <person name="Lai Q."/>
            <person name="Shao Z."/>
        </authorList>
    </citation>
    <scope>NUCLEOTIDE SEQUENCE [LARGE SCALE GENOMIC DNA]</scope>
    <source>
        <strain evidence="14 15">GBSy1</strain>
    </source>
</reference>
<sequence>MMKRRPLSIQGRLLISLLGSFVLVWSVVSVWLLLDLQTQMRHTLDQRLAATARVVAGVLDQLPEGALNDSQLTTNYLTSPLDGVACQVRWQSGELVLRTADDMASLLDTPQSGFSQRNFEGTQWRLFTLEHRGMVITTADRMSERDALYQGVLIVVAGPVLIALIGMLLATWWGIKRGLKPLLSMGQALKQRRPEALEPIQLALPQEIEPVLSSLNQLLERVATLVRREQRFTADAAHELRTPLTAIKTNLQLATRLPQAERNEVLLEANAAVERMQQVIDQLLVLARLDADEMAFNQTSSSAGEVIELAIADIDDLSRLEIAGDLSLRFPLDSATAAMALRNLIDNALSYAVNEQVSSPVEVRAIECGDCHCLVVRDYGPGMKARDMAQATERFWRANHTQQGSGLGLAIVEQICAGSNGQLVIEAANPGLQVRLCWPVA</sequence>
<dbReference type="InterPro" id="IPR050428">
    <property type="entry name" value="TCS_sensor_his_kinase"/>
</dbReference>
<dbReference type="PANTHER" id="PTHR45436:SF14">
    <property type="entry name" value="SENSOR PROTEIN QSEC"/>
    <property type="match status" value="1"/>
</dbReference>
<feature type="transmembrane region" description="Helical" evidence="12">
    <location>
        <begin position="12"/>
        <end position="34"/>
    </location>
</feature>
<dbReference type="InterPro" id="IPR003594">
    <property type="entry name" value="HATPase_dom"/>
</dbReference>
<dbReference type="CDD" id="cd00075">
    <property type="entry name" value="HATPase"/>
    <property type="match status" value="1"/>
</dbReference>
<dbReference type="Gene3D" id="3.30.565.10">
    <property type="entry name" value="Histidine kinase-like ATPase, C-terminal domain"/>
    <property type="match status" value="1"/>
</dbReference>
<dbReference type="SUPFAM" id="SSF47384">
    <property type="entry name" value="Homodimeric domain of signal transducing histidine kinase"/>
    <property type="match status" value="1"/>
</dbReference>
<evidence type="ECO:0000256" key="7">
    <source>
        <dbReference type="ARBA" id="ARBA00022741"/>
    </source>
</evidence>
<evidence type="ECO:0000256" key="5">
    <source>
        <dbReference type="ARBA" id="ARBA00022679"/>
    </source>
</evidence>
<keyword evidence="6 12" id="KW-0812">Transmembrane</keyword>
<dbReference type="EMBL" id="PIPN01000005">
    <property type="protein sequence ID" value="RUO28971.1"/>
    <property type="molecule type" value="Genomic_DNA"/>
</dbReference>
<dbReference type="PANTHER" id="PTHR45436">
    <property type="entry name" value="SENSOR HISTIDINE KINASE YKOH"/>
    <property type="match status" value="1"/>
</dbReference>
<dbReference type="EC" id="2.7.13.3" evidence="3"/>
<dbReference type="CDD" id="cd00082">
    <property type="entry name" value="HisKA"/>
    <property type="match status" value="1"/>
</dbReference>
<comment type="subcellular location">
    <subcellularLocation>
        <location evidence="2">Membrane</location>
        <topology evidence="2">Multi-pass membrane protein</topology>
    </subcellularLocation>
</comment>
<keyword evidence="4" id="KW-0597">Phosphoprotein</keyword>
<dbReference type="InterPro" id="IPR005467">
    <property type="entry name" value="His_kinase_dom"/>
</dbReference>
<evidence type="ECO:0000313" key="14">
    <source>
        <dbReference type="EMBL" id="RUO28971.1"/>
    </source>
</evidence>
<keyword evidence="11" id="KW-0902">Two-component regulatory system</keyword>
<dbReference type="RefSeq" id="WP_126789908.1">
    <property type="nucleotide sequence ID" value="NZ_PIPN01000005.1"/>
</dbReference>
<keyword evidence="10 12" id="KW-1133">Transmembrane helix</keyword>
<evidence type="ECO:0000256" key="2">
    <source>
        <dbReference type="ARBA" id="ARBA00004141"/>
    </source>
</evidence>
<keyword evidence="12" id="KW-0472">Membrane</keyword>
<evidence type="ECO:0000256" key="4">
    <source>
        <dbReference type="ARBA" id="ARBA00022553"/>
    </source>
</evidence>
<dbReference type="SMART" id="SM00387">
    <property type="entry name" value="HATPase_c"/>
    <property type="match status" value="1"/>
</dbReference>
<gene>
    <name evidence="14" type="ORF">CWE12_11845</name>
</gene>
<evidence type="ECO:0000256" key="12">
    <source>
        <dbReference type="SAM" id="Phobius"/>
    </source>
</evidence>
<dbReference type="SMART" id="SM00388">
    <property type="entry name" value="HisKA"/>
    <property type="match status" value="1"/>
</dbReference>